<evidence type="ECO:0000259" key="2">
    <source>
        <dbReference type="Pfam" id="PF14529"/>
    </source>
</evidence>
<name>A0A154P0Y1_DUFNO</name>
<dbReference type="Proteomes" id="UP000076502">
    <property type="component" value="Unassembled WGS sequence"/>
</dbReference>
<dbReference type="InterPro" id="IPR036691">
    <property type="entry name" value="Endo/exonu/phosph_ase_sf"/>
</dbReference>
<dbReference type="GO" id="GO:0003824">
    <property type="term" value="F:catalytic activity"/>
    <property type="evidence" value="ECO:0007669"/>
    <property type="project" value="InterPro"/>
</dbReference>
<feature type="region of interest" description="Disordered" evidence="1">
    <location>
        <begin position="120"/>
        <end position="145"/>
    </location>
</feature>
<dbReference type="EMBL" id="KQ434793">
    <property type="protein sequence ID" value="KZC05507.1"/>
    <property type="molecule type" value="Genomic_DNA"/>
</dbReference>
<dbReference type="SUPFAM" id="SSF56219">
    <property type="entry name" value="DNase I-like"/>
    <property type="match status" value="1"/>
</dbReference>
<dbReference type="STRING" id="178035.A0A154P0Y1"/>
<keyword evidence="4" id="KW-1185">Reference proteome</keyword>
<dbReference type="Gene3D" id="3.60.10.10">
    <property type="entry name" value="Endonuclease/exonuclease/phosphatase"/>
    <property type="match status" value="1"/>
</dbReference>
<accession>A0A154P0Y1</accession>
<dbReference type="Pfam" id="PF14529">
    <property type="entry name" value="Exo_endo_phos_2"/>
    <property type="match status" value="1"/>
</dbReference>
<protein>
    <recommendedName>
        <fullName evidence="2">Endonuclease/exonuclease/phosphatase domain-containing protein</fullName>
    </recommendedName>
</protein>
<evidence type="ECO:0000256" key="1">
    <source>
        <dbReference type="SAM" id="MobiDB-lite"/>
    </source>
</evidence>
<proteinExistence type="predicted"/>
<sequence length="316" mass="36656">MSETWVEKKEWGWVSSRLPKGYIWEVQWARREHKKGRAIGGMIMGVREELEAEEGEEEKREGVMMKKVKIGGTQWWRIIGVYVNKDIDRKLEELKEWIDDRERGVRVIVGGDFNARTGREGGEIWEDKDEGGERGVGSKKSKDSKVNADGKKLCGYLEEQGWGILNGNVKGDEEGEWTYTGGKGNSVIDYIIGNEETREKVEKMKVEGRVESDHHPITVWVSGGGIGGERRRKKFGEKRGERGNWTEEGGKAFIKNFGKGEKKERSMDEDWSYLKGKIKEAIRKTRKRGEKGEEKKRWWDEECREEKSKVRKELRR</sequence>
<evidence type="ECO:0000313" key="3">
    <source>
        <dbReference type="EMBL" id="KZC05507.1"/>
    </source>
</evidence>
<dbReference type="OrthoDB" id="7616539at2759"/>
<reference evidence="3 4" key="1">
    <citation type="submission" date="2015-07" db="EMBL/GenBank/DDBJ databases">
        <title>The genome of Dufourea novaeangliae.</title>
        <authorList>
            <person name="Pan H."/>
            <person name="Kapheim K."/>
        </authorList>
    </citation>
    <scope>NUCLEOTIDE SEQUENCE [LARGE SCALE GENOMIC DNA]</scope>
    <source>
        <strain evidence="3">0120121106</strain>
        <tissue evidence="3">Whole body</tissue>
    </source>
</reference>
<feature type="domain" description="Endonuclease/exonuclease/phosphatase" evidence="2">
    <location>
        <begin position="77"/>
        <end position="217"/>
    </location>
</feature>
<evidence type="ECO:0000313" key="4">
    <source>
        <dbReference type="Proteomes" id="UP000076502"/>
    </source>
</evidence>
<organism evidence="3 4">
    <name type="scientific">Dufourea novaeangliae</name>
    <name type="common">Sweat bee</name>
    <dbReference type="NCBI Taxonomy" id="178035"/>
    <lineage>
        <taxon>Eukaryota</taxon>
        <taxon>Metazoa</taxon>
        <taxon>Ecdysozoa</taxon>
        <taxon>Arthropoda</taxon>
        <taxon>Hexapoda</taxon>
        <taxon>Insecta</taxon>
        <taxon>Pterygota</taxon>
        <taxon>Neoptera</taxon>
        <taxon>Endopterygota</taxon>
        <taxon>Hymenoptera</taxon>
        <taxon>Apocrita</taxon>
        <taxon>Aculeata</taxon>
        <taxon>Apoidea</taxon>
        <taxon>Anthophila</taxon>
        <taxon>Halictidae</taxon>
        <taxon>Rophitinae</taxon>
        <taxon>Dufourea</taxon>
    </lineage>
</organism>
<dbReference type="InterPro" id="IPR005135">
    <property type="entry name" value="Endo/exonuclease/phosphatase"/>
</dbReference>
<dbReference type="OMA" id="ENREWIM"/>
<gene>
    <name evidence="3" type="ORF">WN55_06990</name>
</gene>
<dbReference type="AlphaFoldDB" id="A0A154P0Y1"/>